<accession>A0A3N4JXB5</accession>
<dbReference type="AlphaFoldDB" id="A0A3N4JXB5"/>
<name>A0A3N4JXB5_9PEZI</name>
<sequence length="98" mass="10815">MSRPSELSRLTEISPCTSCLEKAIPQIMTTSPSSQSCTVQVKGLELAENFRQALQSHYRYGGRKVSTQVVNALIDCFKQLSQITHCAYGGHLKSWGVP</sequence>
<organism evidence="2 3">
    <name type="scientific">Choiromyces venosus 120613-1</name>
    <dbReference type="NCBI Taxonomy" id="1336337"/>
    <lineage>
        <taxon>Eukaryota</taxon>
        <taxon>Fungi</taxon>
        <taxon>Dikarya</taxon>
        <taxon>Ascomycota</taxon>
        <taxon>Pezizomycotina</taxon>
        <taxon>Pezizomycetes</taxon>
        <taxon>Pezizales</taxon>
        <taxon>Tuberaceae</taxon>
        <taxon>Choiromyces</taxon>
    </lineage>
</organism>
<evidence type="ECO:0000313" key="3">
    <source>
        <dbReference type="Proteomes" id="UP000276215"/>
    </source>
</evidence>
<dbReference type="EMBL" id="ML120365">
    <property type="protein sequence ID" value="RPB03004.1"/>
    <property type="molecule type" value="Genomic_DNA"/>
</dbReference>
<evidence type="ECO:0000313" key="2">
    <source>
        <dbReference type="EMBL" id="RPB03004.1"/>
    </source>
</evidence>
<gene>
    <name evidence="2" type="ORF">L873DRAFT_332447</name>
    <name evidence="1" type="ORF">L873DRAFT_577844</name>
</gene>
<proteinExistence type="predicted"/>
<dbReference type="Proteomes" id="UP000276215">
    <property type="component" value="Unassembled WGS sequence"/>
</dbReference>
<reference evidence="2 3" key="1">
    <citation type="journal article" date="2018" name="Nat. Ecol. Evol.">
        <title>Pezizomycetes genomes reveal the molecular basis of ectomycorrhizal truffle lifestyle.</title>
        <authorList>
            <person name="Murat C."/>
            <person name="Payen T."/>
            <person name="Noel B."/>
            <person name="Kuo A."/>
            <person name="Morin E."/>
            <person name="Chen J."/>
            <person name="Kohler A."/>
            <person name="Krizsan K."/>
            <person name="Balestrini R."/>
            <person name="Da Silva C."/>
            <person name="Montanini B."/>
            <person name="Hainaut M."/>
            <person name="Levati E."/>
            <person name="Barry K.W."/>
            <person name="Belfiori B."/>
            <person name="Cichocki N."/>
            <person name="Clum A."/>
            <person name="Dockter R.B."/>
            <person name="Fauchery L."/>
            <person name="Guy J."/>
            <person name="Iotti M."/>
            <person name="Le Tacon F."/>
            <person name="Lindquist E.A."/>
            <person name="Lipzen A."/>
            <person name="Malagnac F."/>
            <person name="Mello A."/>
            <person name="Molinier V."/>
            <person name="Miyauchi S."/>
            <person name="Poulain J."/>
            <person name="Riccioni C."/>
            <person name="Rubini A."/>
            <person name="Sitrit Y."/>
            <person name="Splivallo R."/>
            <person name="Traeger S."/>
            <person name="Wang M."/>
            <person name="Zifcakova L."/>
            <person name="Wipf D."/>
            <person name="Zambonelli A."/>
            <person name="Paolocci F."/>
            <person name="Nowrousian M."/>
            <person name="Ottonello S."/>
            <person name="Baldrian P."/>
            <person name="Spatafora J.W."/>
            <person name="Henrissat B."/>
            <person name="Nagy L.G."/>
            <person name="Aury J.M."/>
            <person name="Wincker P."/>
            <person name="Grigoriev I.V."/>
            <person name="Bonfante P."/>
            <person name="Martin F.M."/>
        </authorList>
    </citation>
    <scope>NUCLEOTIDE SEQUENCE [LARGE SCALE GENOMIC DNA]</scope>
    <source>
        <strain evidence="2 3">120613-1</strain>
    </source>
</reference>
<evidence type="ECO:0000313" key="1">
    <source>
        <dbReference type="EMBL" id="RPA89867.1"/>
    </source>
</evidence>
<protein>
    <submittedName>
        <fullName evidence="2">Uncharacterized protein</fullName>
    </submittedName>
</protein>
<keyword evidence="3" id="KW-1185">Reference proteome</keyword>
<dbReference type="EMBL" id="ML120551">
    <property type="protein sequence ID" value="RPA89867.1"/>
    <property type="molecule type" value="Genomic_DNA"/>
</dbReference>